<evidence type="ECO:0000313" key="2">
    <source>
        <dbReference type="Proteomes" id="UP000217507"/>
    </source>
</evidence>
<name>A0A1Z4KRL1_ANAVA</name>
<dbReference type="AlphaFoldDB" id="A0A1Z4KRL1"/>
<dbReference type="EMBL" id="AP018216">
    <property type="protein sequence ID" value="BAY71616.1"/>
    <property type="molecule type" value="Genomic_DNA"/>
</dbReference>
<proteinExistence type="predicted"/>
<reference evidence="1 2" key="1">
    <citation type="submission" date="2017-06" db="EMBL/GenBank/DDBJ databases">
        <title>Genome sequencing of cyanobaciteial culture collection at National Institute for Environmental Studies (NIES).</title>
        <authorList>
            <person name="Hirose Y."/>
            <person name="Shimura Y."/>
            <person name="Fujisawa T."/>
            <person name="Nakamura Y."/>
            <person name="Kawachi M."/>
        </authorList>
    </citation>
    <scope>NUCLEOTIDE SEQUENCE [LARGE SCALE GENOMIC DNA]</scope>
    <source>
        <strain evidence="1 2">NIES-23</strain>
    </source>
</reference>
<dbReference type="Proteomes" id="UP000217507">
    <property type="component" value="Chromosome"/>
</dbReference>
<sequence length="81" mass="9150">MKNPRRDRGFENIDRTYAWKRKIKGLDKGVLEGVLKVVSCDFKHLLVPIKPPKPLRGCAFGVEKSGKMNLSPPAKRGFKSI</sequence>
<gene>
    <name evidence="1" type="ORF">NIES23_44360</name>
</gene>
<accession>A0A1Z4KRL1</accession>
<organism evidence="1 2">
    <name type="scientific">Trichormus variabilis NIES-23</name>
    <dbReference type="NCBI Taxonomy" id="1973479"/>
    <lineage>
        <taxon>Bacteria</taxon>
        <taxon>Bacillati</taxon>
        <taxon>Cyanobacteriota</taxon>
        <taxon>Cyanophyceae</taxon>
        <taxon>Nostocales</taxon>
        <taxon>Nostocaceae</taxon>
        <taxon>Trichormus</taxon>
    </lineage>
</organism>
<protein>
    <submittedName>
        <fullName evidence="1">Uncharacterized protein</fullName>
    </submittedName>
</protein>
<evidence type="ECO:0000313" key="1">
    <source>
        <dbReference type="EMBL" id="BAY71616.1"/>
    </source>
</evidence>